<dbReference type="InterPro" id="IPR011010">
    <property type="entry name" value="DNA_brk_join_enz"/>
</dbReference>
<dbReference type="Proteomes" id="UP000574761">
    <property type="component" value="Unassembled WGS sequence"/>
</dbReference>
<dbReference type="EMBL" id="JACIEE010000009">
    <property type="protein sequence ID" value="MBB3979123.1"/>
    <property type="molecule type" value="Genomic_DNA"/>
</dbReference>
<dbReference type="InterPro" id="IPR013762">
    <property type="entry name" value="Integrase-like_cat_sf"/>
</dbReference>
<dbReference type="RefSeq" id="WP_183807369.1">
    <property type="nucleotide sequence ID" value="NZ_JACIEE010000009.1"/>
</dbReference>
<proteinExistence type="predicted"/>
<organism evidence="4 5">
    <name type="scientific">Mycoplana azooxidifex</name>
    <dbReference type="NCBI Taxonomy" id="1636188"/>
    <lineage>
        <taxon>Bacteria</taxon>
        <taxon>Pseudomonadati</taxon>
        <taxon>Pseudomonadota</taxon>
        <taxon>Alphaproteobacteria</taxon>
        <taxon>Hyphomicrobiales</taxon>
        <taxon>Rhizobiaceae</taxon>
        <taxon>Mycoplana</taxon>
    </lineage>
</organism>
<dbReference type="GO" id="GO:0006310">
    <property type="term" value="P:DNA recombination"/>
    <property type="evidence" value="ECO:0007669"/>
    <property type="project" value="UniProtKB-KW"/>
</dbReference>
<evidence type="ECO:0000313" key="4">
    <source>
        <dbReference type="EMBL" id="MBB3979123.1"/>
    </source>
</evidence>
<evidence type="ECO:0000259" key="3">
    <source>
        <dbReference type="PROSITE" id="PS51898"/>
    </source>
</evidence>
<dbReference type="PROSITE" id="PS51898">
    <property type="entry name" value="TYR_RECOMBINASE"/>
    <property type="match status" value="1"/>
</dbReference>
<feature type="domain" description="Tyr recombinase" evidence="3">
    <location>
        <begin position="1"/>
        <end position="111"/>
    </location>
</feature>
<gene>
    <name evidence="4" type="ORF">GGQ64_004359</name>
</gene>
<sequence length="128" mass="14390">MNGIFRVRLILDFIEVGLIVACLAYWWLDNLYGKPFSQKSLTNHMAVWCEQAGIPPGYTLHGLRSTFANKIAEGGADPFAVQKALGHRNFRTTQIYLKKLDATPMAVRAADAAARRVAQIRRIRDSEK</sequence>
<dbReference type="InterPro" id="IPR002104">
    <property type="entry name" value="Integrase_catalytic"/>
</dbReference>
<dbReference type="SUPFAM" id="SSF56349">
    <property type="entry name" value="DNA breaking-rejoining enzymes"/>
    <property type="match status" value="1"/>
</dbReference>
<feature type="transmembrane region" description="Helical" evidence="2">
    <location>
        <begin position="9"/>
        <end position="28"/>
    </location>
</feature>
<dbReference type="AlphaFoldDB" id="A0A7W6DFZ6"/>
<protein>
    <submittedName>
        <fullName evidence="4">Site-specific recombinase XerC</fullName>
    </submittedName>
</protein>
<dbReference type="GO" id="GO:0003677">
    <property type="term" value="F:DNA binding"/>
    <property type="evidence" value="ECO:0007669"/>
    <property type="project" value="InterPro"/>
</dbReference>
<evidence type="ECO:0000256" key="2">
    <source>
        <dbReference type="SAM" id="Phobius"/>
    </source>
</evidence>
<dbReference type="Gene3D" id="1.10.443.10">
    <property type="entry name" value="Intergrase catalytic core"/>
    <property type="match status" value="1"/>
</dbReference>
<reference evidence="4 5" key="1">
    <citation type="submission" date="2020-08" db="EMBL/GenBank/DDBJ databases">
        <title>Genomic Encyclopedia of Type Strains, Phase IV (KMG-IV): sequencing the most valuable type-strain genomes for metagenomic binning, comparative biology and taxonomic classification.</title>
        <authorList>
            <person name="Goeker M."/>
        </authorList>
    </citation>
    <scope>NUCLEOTIDE SEQUENCE [LARGE SCALE GENOMIC DNA]</scope>
    <source>
        <strain evidence="4 5">DSM 100211</strain>
    </source>
</reference>
<accession>A0A7W6DFZ6</accession>
<keyword evidence="1" id="KW-0233">DNA recombination</keyword>
<dbReference type="GO" id="GO:0015074">
    <property type="term" value="P:DNA integration"/>
    <property type="evidence" value="ECO:0007669"/>
    <property type="project" value="InterPro"/>
</dbReference>
<evidence type="ECO:0000313" key="5">
    <source>
        <dbReference type="Proteomes" id="UP000574761"/>
    </source>
</evidence>
<evidence type="ECO:0000256" key="1">
    <source>
        <dbReference type="ARBA" id="ARBA00023172"/>
    </source>
</evidence>
<dbReference type="Pfam" id="PF00589">
    <property type="entry name" value="Phage_integrase"/>
    <property type="match status" value="1"/>
</dbReference>
<name>A0A7W6DFZ6_9HYPH</name>
<keyword evidence="2" id="KW-1133">Transmembrane helix</keyword>
<comment type="caution">
    <text evidence="4">The sequence shown here is derived from an EMBL/GenBank/DDBJ whole genome shotgun (WGS) entry which is preliminary data.</text>
</comment>
<keyword evidence="5" id="KW-1185">Reference proteome</keyword>
<keyword evidence="2" id="KW-0812">Transmembrane</keyword>
<keyword evidence="2" id="KW-0472">Membrane</keyword>